<organism evidence="4 5">
    <name type="scientific">Corynebacterium timonense</name>
    <dbReference type="NCBI Taxonomy" id="441500"/>
    <lineage>
        <taxon>Bacteria</taxon>
        <taxon>Bacillati</taxon>
        <taxon>Actinomycetota</taxon>
        <taxon>Actinomycetes</taxon>
        <taxon>Mycobacteriales</taxon>
        <taxon>Corynebacteriaceae</taxon>
        <taxon>Corynebacterium</taxon>
    </lineage>
</organism>
<evidence type="ECO:0000313" key="5">
    <source>
        <dbReference type="Proteomes" id="UP000182237"/>
    </source>
</evidence>
<dbReference type="eggNOG" id="ENOG5031ITX">
    <property type="taxonomic scope" value="Bacteria"/>
</dbReference>
<dbReference type="AlphaFoldDB" id="A0A1H1L3H1"/>
<dbReference type="EMBL" id="LT629765">
    <property type="protein sequence ID" value="SDR69108.1"/>
    <property type="molecule type" value="Genomic_DNA"/>
</dbReference>
<dbReference type="STRING" id="1203190.GCA_000312345_02390"/>
<keyword evidence="2" id="KW-1133">Transmembrane helix</keyword>
<sequence>MKRTRTFIAAATLAGAVAIAPGAHALPAETTAATGETYYLNTEGTHYVPSKEAADTPFEQLDKGTRESSVPVDGAADAGLVDAPAPAPAGAPAETPLSPEDVNPESGAPVAAGLISLPSVFTVEGTTYYLNQDGKTYVTDMARIDAEPTPEEVEASNALLEQHGAEAGRQGIAEARAGGEAPAVEVTRTAAAADPAPRGIGAETGENAVAAGLAAFLVASVIGAAVFAYGRRRLI</sequence>
<proteinExistence type="predicted"/>
<feature type="compositionally biased region" description="Low complexity" evidence="1">
    <location>
        <begin position="70"/>
        <end position="93"/>
    </location>
</feature>
<evidence type="ECO:0000256" key="2">
    <source>
        <dbReference type="SAM" id="Phobius"/>
    </source>
</evidence>
<dbReference type="Proteomes" id="UP000182237">
    <property type="component" value="Chromosome I"/>
</dbReference>
<keyword evidence="5" id="KW-1185">Reference proteome</keyword>
<keyword evidence="2" id="KW-0812">Transmembrane</keyword>
<keyword evidence="3" id="KW-0732">Signal</keyword>
<keyword evidence="2" id="KW-0472">Membrane</keyword>
<evidence type="ECO:0000256" key="1">
    <source>
        <dbReference type="SAM" id="MobiDB-lite"/>
    </source>
</evidence>
<accession>A0A1H1L3H1</accession>
<dbReference type="OrthoDB" id="4411239at2"/>
<feature type="region of interest" description="Disordered" evidence="1">
    <location>
        <begin position="61"/>
        <end position="102"/>
    </location>
</feature>
<protein>
    <submittedName>
        <fullName evidence="4">Uncharacterized protein</fullName>
    </submittedName>
</protein>
<evidence type="ECO:0000313" key="4">
    <source>
        <dbReference type="EMBL" id="SDR69108.1"/>
    </source>
</evidence>
<dbReference type="RefSeq" id="WP_019195153.1">
    <property type="nucleotide sequence ID" value="NZ_LT629765.1"/>
</dbReference>
<feature type="transmembrane region" description="Helical" evidence="2">
    <location>
        <begin position="208"/>
        <end position="229"/>
    </location>
</feature>
<name>A0A1H1L3H1_9CORY</name>
<gene>
    <name evidence="4" type="ORF">SAMN04488539_0047</name>
</gene>
<evidence type="ECO:0000256" key="3">
    <source>
        <dbReference type="SAM" id="SignalP"/>
    </source>
</evidence>
<reference evidence="4 5" key="1">
    <citation type="submission" date="2016-10" db="EMBL/GenBank/DDBJ databases">
        <authorList>
            <person name="de Groot N.N."/>
        </authorList>
    </citation>
    <scope>NUCLEOTIDE SEQUENCE [LARGE SCALE GENOMIC DNA]</scope>
    <source>
        <strain evidence="4 5">DSM 45434</strain>
    </source>
</reference>
<feature type="chain" id="PRO_5009253025" evidence="3">
    <location>
        <begin position="26"/>
        <end position="235"/>
    </location>
</feature>
<feature type="signal peptide" evidence="3">
    <location>
        <begin position="1"/>
        <end position="25"/>
    </location>
</feature>